<comment type="caution">
    <text evidence="2">The sequence shown here is derived from an EMBL/GenBank/DDBJ whole genome shotgun (WGS) entry which is preliminary data.</text>
</comment>
<feature type="domain" description="Secretion system C-terminal sorting" evidence="1">
    <location>
        <begin position="1395"/>
        <end position="1469"/>
    </location>
</feature>
<protein>
    <submittedName>
        <fullName evidence="2">Internalin, putative</fullName>
    </submittedName>
</protein>
<dbReference type="Gene3D" id="2.60.40.740">
    <property type="match status" value="1"/>
</dbReference>
<dbReference type="STRING" id="1237149.C900_05271"/>
<accession>L8K197</accession>
<keyword evidence="3" id="KW-1185">Reference proteome</keyword>
<dbReference type="Gene3D" id="2.60.40.10">
    <property type="entry name" value="Immunoglobulins"/>
    <property type="match status" value="1"/>
</dbReference>
<evidence type="ECO:0000259" key="1">
    <source>
        <dbReference type="Pfam" id="PF18962"/>
    </source>
</evidence>
<dbReference type="Pfam" id="PF18962">
    <property type="entry name" value="Por_Secre_tail"/>
    <property type="match status" value="1"/>
</dbReference>
<sequence>MNFTFTEQPNASFTFSGFMNWAPTDVCRFECGRDFSGNGIINFGASSGCTSQFYSTGPVTPGIRQSNMSFNITWSVDVSLSGTTGSYCESEQVTISNAVDYGLTYSWKYRIGGGSWNSFATPPGAGSSITFDATDVFGSNSSNLTKNIYFQSAVGNCTDQIGPYVFYPDLPVVTSTTVSGVECKGDRDWQIEVTGTSRPPMTGESFSYEVRSSPVVDPLIDNLHFSSTTSTLTSMSVSDGLPADQTYYILVISSLDSTLQATGCGTPIFDSVYVDEPNTALMITPAPNDESCRSSNDGSVTINASGGWGSYEYSLGSSGYGSENTFTGLSSGTYTAGVRDREGCEKTVDVTISQPPAELSISANGTDETCRSANDGTITITGANGWGSYEYRLNSGLWQSGGSFTGLTAGTYTAQVRDSGGCSKSTSVVIGQPATELAIGYTHTHEICRASNNGSISLTASGGWGSYDYRLNSGTWQTGGAFTGLAAGTYTAQIRDSGGCIKSASVTISQPSVELAMSTTIQNTCKGTSEGSITVTASGGWLNYEYSKDNGATYQTSNIFSNLGVGSYQVRVRDSGGCITSAQTVTISEPATTLSFTTSKQNVDCRNSSTGSITVSATGSWGTYEYSKDNGVTYQASAIFSNLIADTYAIKVRDIEGCETSSQTVTINEPTTGLSFSTSKSPVTCQGDDNGSITVIASGGWSSYEYSKDNGATYQSSNIFNNLVPGLYQVRVRDGEGCVTAKEDIIISEPTELLSVSISQTDVICKGAADGTITLTGGGGWGSYSYSIDGGTTYQTSGNFAALVPGDYSVVVQDLESCTTAPQTISVAEPSENLAVTNTVTHVTCKGADNGVIELNATGGWGSYEYSIDATTWQTTNTFINLPAGDYTIDLRDANGCSTSTTATITEPTVLTGSVFNVVKSTCGEDNGSAEASASGGTVDYSYTWRNSLNEVVSTSSTLTNVGGGIYIVTITDANGCSTTGQANISSADGAQVTFTDIVSTSCFNSSDGQASMNITGSAPFDVEWQNGETGEEATALSPGDNVVTVTDVNGCVVVEVVNIPSPTAIDYTVASSMIPSCHDSSDGSIAVQASGGSGGYTYSWSTGDTGTSLDNIPSGTYNLTITDANGCALDTEVVLGGLDPVSLTIDNTTLPTCVGDADGSITVSAAGGNGGYSYSWNTGTTGAEIDQLSAGSYEVTVTDSKGCTLTQNIDLPDPAPFTIDIGNEVEICTGSSYVIASDVDNAIYSWTSDNGFTSTDQEVTLSEQGTYNLHVTNADGCEAEDSFTLIVSDDLLNADFLMTTEAYVGDTVVIIDISWPIPEALTWQFPAEAIILMENQDYAEVVFDTPGTYGVDMEVALADCQDFYSQSITILEGKPNTGGRLSEGEELIRKFTAYPNPNDGEFKALVELSIVQDIRLTLVDLDGNIIVFDRKYGQSDTYEVALDLPRLRSGIYLLGLQTGGKSKTLRLMVK</sequence>
<dbReference type="Proteomes" id="UP000011135">
    <property type="component" value="Unassembled WGS sequence"/>
</dbReference>
<dbReference type="NCBIfam" id="TIGR04183">
    <property type="entry name" value="Por_Secre_tail"/>
    <property type="match status" value="1"/>
</dbReference>
<dbReference type="RefSeq" id="WP_009578242.1">
    <property type="nucleotide sequence ID" value="NZ_AMZN01000008.1"/>
</dbReference>
<dbReference type="InterPro" id="IPR026444">
    <property type="entry name" value="Secre_tail"/>
</dbReference>
<reference evidence="2 3" key="1">
    <citation type="submission" date="2012-12" db="EMBL/GenBank/DDBJ databases">
        <title>Genome assembly of Fulvivirga imtechensis AK7.</title>
        <authorList>
            <person name="Nupur N."/>
            <person name="Khatri I."/>
            <person name="Kumar R."/>
            <person name="Subramanian S."/>
            <person name="Pinnaka A."/>
        </authorList>
    </citation>
    <scope>NUCLEOTIDE SEQUENCE [LARGE SCALE GENOMIC DNA]</scope>
    <source>
        <strain evidence="2 3">AK7</strain>
    </source>
</reference>
<dbReference type="InterPro" id="IPR013783">
    <property type="entry name" value="Ig-like_fold"/>
</dbReference>
<dbReference type="EMBL" id="AMZN01000008">
    <property type="protein sequence ID" value="ELR73222.1"/>
    <property type="molecule type" value="Genomic_DNA"/>
</dbReference>
<dbReference type="eggNOG" id="COG3209">
    <property type="taxonomic scope" value="Bacteria"/>
</dbReference>
<organism evidence="2 3">
    <name type="scientific">Fulvivirga imtechensis AK7</name>
    <dbReference type="NCBI Taxonomy" id="1237149"/>
    <lineage>
        <taxon>Bacteria</taxon>
        <taxon>Pseudomonadati</taxon>
        <taxon>Bacteroidota</taxon>
        <taxon>Cytophagia</taxon>
        <taxon>Cytophagales</taxon>
        <taxon>Fulvivirgaceae</taxon>
        <taxon>Fulvivirga</taxon>
    </lineage>
</organism>
<dbReference type="InterPro" id="IPR035986">
    <property type="entry name" value="PKD_dom_sf"/>
</dbReference>
<gene>
    <name evidence="2" type="ORF">C900_05271</name>
</gene>
<dbReference type="PATRIC" id="fig|1237149.3.peg.785"/>
<name>L8K197_9BACT</name>
<proteinExistence type="predicted"/>
<dbReference type="SUPFAM" id="SSF49299">
    <property type="entry name" value="PKD domain"/>
    <property type="match status" value="1"/>
</dbReference>
<dbReference type="InterPro" id="IPR025667">
    <property type="entry name" value="SprB_repeat"/>
</dbReference>
<evidence type="ECO:0000313" key="3">
    <source>
        <dbReference type="Proteomes" id="UP000011135"/>
    </source>
</evidence>
<dbReference type="Pfam" id="PF13573">
    <property type="entry name" value="SprB"/>
    <property type="match status" value="11"/>
</dbReference>
<evidence type="ECO:0000313" key="2">
    <source>
        <dbReference type="EMBL" id="ELR73222.1"/>
    </source>
</evidence>